<feature type="compositionally biased region" description="Basic and acidic residues" evidence="1">
    <location>
        <begin position="1"/>
        <end position="35"/>
    </location>
</feature>
<feature type="region of interest" description="Disordered" evidence="1">
    <location>
        <begin position="1"/>
        <end position="37"/>
    </location>
</feature>
<evidence type="ECO:0000313" key="3">
    <source>
        <dbReference type="Proteomes" id="UP000886595"/>
    </source>
</evidence>
<gene>
    <name evidence="2" type="ORF">Bca52824_035348</name>
</gene>
<keyword evidence="3" id="KW-1185">Reference proteome</keyword>
<accession>A0A8X7V2M5</accession>
<proteinExistence type="predicted"/>
<sequence>MHTMKETRLDAFREELDVQSSESRHEPRQNRRDQTRPQILGTAAEAIVDTDVIIVNRKLAVVGISRVNEGGWDGVGLAKELFFTFMVLNKANNLLN</sequence>
<protein>
    <submittedName>
        <fullName evidence="2">Uncharacterized protein</fullName>
    </submittedName>
</protein>
<reference evidence="2 3" key="1">
    <citation type="submission" date="2020-02" db="EMBL/GenBank/DDBJ databases">
        <authorList>
            <person name="Ma Q."/>
            <person name="Huang Y."/>
            <person name="Song X."/>
            <person name="Pei D."/>
        </authorList>
    </citation>
    <scope>NUCLEOTIDE SEQUENCE [LARGE SCALE GENOMIC DNA]</scope>
    <source>
        <strain evidence="2">Sxm20200214</strain>
        <tissue evidence="2">Leaf</tissue>
    </source>
</reference>
<name>A0A8X7V2M5_BRACI</name>
<evidence type="ECO:0000256" key="1">
    <source>
        <dbReference type="SAM" id="MobiDB-lite"/>
    </source>
</evidence>
<comment type="caution">
    <text evidence="2">The sequence shown here is derived from an EMBL/GenBank/DDBJ whole genome shotgun (WGS) entry which is preliminary data.</text>
</comment>
<dbReference type="EMBL" id="JAAMPC010000008">
    <property type="protein sequence ID" value="KAG2298876.1"/>
    <property type="molecule type" value="Genomic_DNA"/>
</dbReference>
<dbReference type="AlphaFoldDB" id="A0A8X7V2M5"/>
<organism evidence="2 3">
    <name type="scientific">Brassica carinata</name>
    <name type="common">Ethiopian mustard</name>
    <name type="synonym">Abyssinian cabbage</name>
    <dbReference type="NCBI Taxonomy" id="52824"/>
    <lineage>
        <taxon>Eukaryota</taxon>
        <taxon>Viridiplantae</taxon>
        <taxon>Streptophyta</taxon>
        <taxon>Embryophyta</taxon>
        <taxon>Tracheophyta</taxon>
        <taxon>Spermatophyta</taxon>
        <taxon>Magnoliopsida</taxon>
        <taxon>eudicotyledons</taxon>
        <taxon>Gunneridae</taxon>
        <taxon>Pentapetalae</taxon>
        <taxon>rosids</taxon>
        <taxon>malvids</taxon>
        <taxon>Brassicales</taxon>
        <taxon>Brassicaceae</taxon>
        <taxon>Brassiceae</taxon>
        <taxon>Brassica</taxon>
    </lineage>
</organism>
<dbReference type="Proteomes" id="UP000886595">
    <property type="component" value="Unassembled WGS sequence"/>
</dbReference>
<evidence type="ECO:0000313" key="2">
    <source>
        <dbReference type="EMBL" id="KAG2298876.1"/>
    </source>
</evidence>